<dbReference type="RefSeq" id="WP_120514351.1">
    <property type="nucleotide sequence ID" value="NZ_QXZY01000001.1"/>
</dbReference>
<name>A0A3N4MSG3_9BACT</name>
<gene>
    <name evidence="1" type="ORF">EG028_01955</name>
</gene>
<evidence type="ECO:0000313" key="2">
    <source>
        <dbReference type="Proteomes" id="UP000279089"/>
    </source>
</evidence>
<dbReference type="Proteomes" id="UP000279089">
    <property type="component" value="Unassembled WGS sequence"/>
</dbReference>
<dbReference type="AlphaFoldDB" id="A0A3N4MSG3"/>
<dbReference type="EMBL" id="RMBX01000001">
    <property type="protein sequence ID" value="RPD43080.1"/>
    <property type="molecule type" value="Genomic_DNA"/>
</dbReference>
<proteinExistence type="predicted"/>
<organism evidence="1 2">
    <name type="scientific">Chitinophaga barathri</name>
    <dbReference type="NCBI Taxonomy" id="1647451"/>
    <lineage>
        <taxon>Bacteria</taxon>
        <taxon>Pseudomonadati</taxon>
        <taxon>Bacteroidota</taxon>
        <taxon>Chitinophagia</taxon>
        <taxon>Chitinophagales</taxon>
        <taxon>Chitinophagaceae</taxon>
        <taxon>Chitinophaga</taxon>
    </lineage>
</organism>
<evidence type="ECO:0000313" key="1">
    <source>
        <dbReference type="EMBL" id="RPD43080.1"/>
    </source>
</evidence>
<accession>A0A3N4MSG3</accession>
<keyword evidence="2" id="KW-1185">Reference proteome</keyword>
<protein>
    <submittedName>
        <fullName evidence="1">Uncharacterized protein</fullName>
    </submittedName>
</protein>
<reference evidence="2" key="1">
    <citation type="submission" date="2018-11" db="EMBL/GenBank/DDBJ databases">
        <title>Chitinophaga lutea sp.nov., isolate from arsenic contaminated soil.</title>
        <authorList>
            <person name="Zong Y."/>
        </authorList>
    </citation>
    <scope>NUCLEOTIDE SEQUENCE [LARGE SCALE GENOMIC DNA]</scope>
    <source>
        <strain evidence="2">YLT18</strain>
    </source>
</reference>
<sequence>MAQYHRVDHAGSPAVKASGQWIYAYPTVEQATLALLGAFIRSATAYGDNGNTLLGISRSIQDDDGNIICKLAPEKDNRFFLTAYPTAETALLIFFNEILQGRRPKDPAQAKRAKKWHVGSVVNGKVEIDPALRLTADRFIEAVAIPLIPQLPATVTTEYKKKVLEGDTEKTMMVNAVGMFADVQQARLACVHYLDRLDSAGPESYKDITSISIHQDNCLEGFWEPPRDMRRCLTYMGGPARNTSLHFAKLPSIDGCAVHFQIAPLATRATKKYPYPIGEYHRVLYYDSHDHALQCLLSLSNVMYQPDAVRRFASYRPKHRCWIESNRGELLAEIGFARHLELKAASSQYPGDQPGDAIYLIVSPQLYSGMQHKEAAGYFSQVDCQLVGTYNNGNFEINTEYLLRRIELLDYYLGSGQQHELAKATPYEVFQYYGYERAPEIAPFFQCFPMPTIREAAAFMLDPAKAGISQPFIPQPYAGKTDGPTLQQAVVMETGRRLPLIVAGYNPDLSVANISHAKDLLPHPLADYLNSIGVQAIDLRQPVQPAKTQLPATNYHLTRMQERLVRDQSDSINRKQRFG</sequence>
<comment type="caution">
    <text evidence="1">The sequence shown here is derived from an EMBL/GenBank/DDBJ whole genome shotgun (WGS) entry which is preliminary data.</text>
</comment>